<dbReference type="InterPro" id="IPR011051">
    <property type="entry name" value="RmlC_Cupin_sf"/>
</dbReference>
<sequence length="147" mass="15561">MKAIIKQSALALGLVTVLPIAAALAQDDDALPAGFQTEPVLKTTTTRDGDAIVWQQGTPEIVSVIGTLEPGGRTPLHQHPVPVFVYILEGEIELRTEGGDPQVYGSGEAYIEALNRDHQLFNVSDSDAKVLVVFAGVEGQPTTVASE</sequence>
<dbReference type="OrthoDB" id="287220at2"/>
<dbReference type="Pfam" id="PF07883">
    <property type="entry name" value="Cupin_2"/>
    <property type="match status" value="1"/>
</dbReference>
<dbReference type="EMBL" id="PNRE01000055">
    <property type="protein sequence ID" value="PMR68986.1"/>
    <property type="molecule type" value="Genomic_DNA"/>
</dbReference>
<reference evidence="3 4" key="1">
    <citation type="submission" date="2018-01" db="EMBL/GenBank/DDBJ databases">
        <title>Halomonas endophytica sp. nov., isolated from storage liquid in the stems of Populus euphratica.</title>
        <authorList>
            <person name="Chen C."/>
        </authorList>
    </citation>
    <scope>NUCLEOTIDE SEQUENCE [LARGE SCALE GENOMIC DNA]</scope>
    <source>
        <strain evidence="3 4">DSM 26881</strain>
    </source>
</reference>
<comment type="caution">
    <text evidence="3">The sequence shown here is derived from an EMBL/GenBank/DDBJ whole genome shotgun (WGS) entry which is preliminary data.</text>
</comment>
<keyword evidence="4" id="KW-1185">Reference proteome</keyword>
<dbReference type="SUPFAM" id="SSF51182">
    <property type="entry name" value="RmlC-like cupins"/>
    <property type="match status" value="1"/>
</dbReference>
<protein>
    <recommendedName>
        <fullName evidence="2">Cupin type-2 domain-containing protein</fullName>
    </recommendedName>
</protein>
<dbReference type="Gene3D" id="2.60.120.10">
    <property type="entry name" value="Jelly Rolls"/>
    <property type="match status" value="1"/>
</dbReference>
<evidence type="ECO:0000313" key="3">
    <source>
        <dbReference type="EMBL" id="PMR68986.1"/>
    </source>
</evidence>
<dbReference type="RefSeq" id="WP_102628270.1">
    <property type="nucleotide sequence ID" value="NZ_PDOH01000026.1"/>
</dbReference>
<name>A0A2N7TLB5_9GAMM</name>
<dbReference type="InterPro" id="IPR013096">
    <property type="entry name" value="Cupin_2"/>
</dbReference>
<evidence type="ECO:0000313" key="4">
    <source>
        <dbReference type="Proteomes" id="UP000235346"/>
    </source>
</evidence>
<evidence type="ECO:0000256" key="1">
    <source>
        <dbReference type="SAM" id="SignalP"/>
    </source>
</evidence>
<proteinExistence type="predicted"/>
<dbReference type="PANTHER" id="PTHR38599:SF1">
    <property type="entry name" value="CUPIN DOMAIN PROTEIN (AFU_ORTHOLOGUE AFUA_3G13620)"/>
    <property type="match status" value="1"/>
</dbReference>
<evidence type="ECO:0000259" key="2">
    <source>
        <dbReference type="Pfam" id="PF07883"/>
    </source>
</evidence>
<dbReference type="Proteomes" id="UP000235346">
    <property type="component" value="Unassembled WGS sequence"/>
</dbReference>
<dbReference type="InterPro" id="IPR014710">
    <property type="entry name" value="RmlC-like_jellyroll"/>
</dbReference>
<feature type="domain" description="Cupin type-2" evidence="2">
    <location>
        <begin position="66"/>
        <end position="134"/>
    </location>
</feature>
<organism evidence="3 4">
    <name type="scientific">Halomonas heilongjiangensis</name>
    <dbReference type="NCBI Taxonomy" id="1387883"/>
    <lineage>
        <taxon>Bacteria</taxon>
        <taxon>Pseudomonadati</taxon>
        <taxon>Pseudomonadota</taxon>
        <taxon>Gammaproteobacteria</taxon>
        <taxon>Oceanospirillales</taxon>
        <taxon>Halomonadaceae</taxon>
        <taxon>Halomonas</taxon>
    </lineage>
</organism>
<dbReference type="AlphaFoldDB" id="A0A2N7TLB5"/>
<feature type="chain" id="PRO_5014860209" description="Cupin type-2 domain-containing protein" evidence="1">
    <location>
        <begin position="26"/>
        <end position="147"/>
    </location>
</feature>
<keyword evidence="1" id="KW-0732">Signal</keyword>
<dbReference type="CDD" id="cd02236">
    <property type="entry name" value="cupin_CV2614-like"/>
    <property type="match status" value="1"/>
</dbReference>
<feature type="signal peptide" evidence="1">
    <location>
        <begin position="1"/>
        <end position="25"/>
    </location>
</feature>
<gene>
    <name evidence="3" type="ORF">C1H66_12770</name>
</gene>
<accession>A0A2N7TLB5</accession>
<dbReference type="PANTHER" id="PTHR38599">
    <property type="entry name" value="CUPIN DOMAIN PROTEIN (AFU_ORTHOLOGUE AFUA_3G13620)"/>
    <property type="match status" value="1"/>
</dbReference>